<dbReference type="Pfam" id="PF00651">
    <property type="entry name" value="BTB"/>
    <property type="match status" value="1"/>
</dbReference>
<accession>A0A5J9W277</accession>
<evidence type="ECO:0000256" key="1">
    <source>
        <dbReference type="ARBA" id="ARBA00004906"/>
    </source>
</evidence>
<name>A0A5J9W277_9POAL</name>
<dbReference type="InterPro" id="IPR056423">
    <property type="entry name" value="BACK_BPM_SPOP"/>
</dbReference>
<keyword evidence="6" id="KW-1185">Reference proteome</keyword>
<comment type="caution">
    <text evidence="5">The sequence shown here is derived from an EMBL/GenBank/DDBJ whole genome shotgun (WGS) entry which is preliminary data.</text>
</comment>
<reference evidence="5 6" key="1">
    <citation type="journal article" date="2019" name="Sci. Rep.">
        <title>A high-quality genome of Eragrostis curvula grass provides insights into Poaceae evolution and supports new strategies to enhance forage quality.</title>
        <authorList>
            <person name="Carballo J."/>
            <person name="Santos B.A.C.M."/>
            <person name="Zappacosta D."/>
            <person name="Garbus I."/>
            <person name="Selva J.P."/>
            <person name="Gallo C.A."/>
            <person name="Diaz A."/>
            <person name="Albertini E."/>
            <person name="Caccamo M."/>
            <person name="Echenique V."/>
        </authorList>
    </citation>
    <scope>NUCLEOTIDE SEQUENCE [LARGE SCALE GENOMIC DNA]</scope>
    <source>
        <strain evidence="6">cv. Victoria</strain>
        <tissue evidence="5">Leaf</tissue>
    </source>
</reference>
<dbReference type="PROSITE" id="PS50097">
    <property type="entry name" value="BTB"/>
    <property type="match status" value="1"/>
</dbReference>
<comment type="pathway">
    <text evidence="1">Protein modification; protein ubiquitination.</text>
</comment>
<evidence type="ECO:0000313" key="5">
    <source>
        <dbReference type="EMBL" id="TVU42033.1"/>
    </source>
</evidence>
<dbReference type="Pfam" id="PF24570">
    <property type="entry name" value="BACK_BPM_SPOP"/>
    <property type="match status" value="1"/>
</dbReference>
<evidence type="ECO:0000256" key="2">
    <source>
        <dbReference type="ARBA" id="ARBA00010846"/>
    </source>
</evidence>
<feature type="region of interest" description="Disordered" evidence="3">
    <location>
        <begin position="1"/>
        <end position="20"/>
    </location>
</feature>
<sequence>MTRPAPVPSPETTKRHKAALPPSDMAEQLARIYAAGEGTDVTYSVNGVLFKVHKVVLAMRSPVFREGLFRDMTESTRKNAIEVTDMQPQVFKALLDYIYTDTLSAMDDGQDENHGTIRGLLVAADRYRLGRLKLLCEHELCKAVTVENVVKMLEFANDLHCDVLKDSCIEFIVTDNRMDRVKLSEGYMQLRQTNPLILLEVLENSNQFQSSQ</sequence>
<dbReference type="SUPFAM" id="SSF54695">
    <property type="entry name" value="POZ domain"/>
    <property type="match status" value="1"/>
</dbReference>
<proteinExistence type="inferred from homology"/>
<dbReference type="InterPro" id="IPR000210">
    <property type="entry name" value="BTB/POZ_dom"/>
</dbReference>
<dbReference type="PANTHER" id="PTHR26379">
    <property type="entry name" value="BTB/POZ AND MATH DOMAIN-CONTAINING PROTEIN 1"/>
    <property type="match status" value="1"/>
</dbReference>
<evidence type="ECO:0000259" key="4">
    <source>
        <dbReference type="PROSITE" id="PS50097"/>
    </source>
</evidence>
<gene>
    <name evidence="5" type="ORF">EJB05_08415</name>
</gene>
<dbReference type="AlphaFoldDB" id="A0A5J9W277"/>
<dbReference type="Gene3D" id="1.25.40.420">
    <property type="match status" value="1"/>
</dbReference>
<dbReference type="Gene3D" id="3.30.710.10">
    <property type="entry name" value="Potassium Channel Kv1.1, Chain A"/>
    <property type="match status" value="1"/>
</dbReference>
<dbReference type="OrthoDB" id="6359816at2759"/>
<protein>
    <recommendedName>
        <fullName evidence="4">BTB domain-containing protein</fullName>
    </recommendedName>
</protein>
<evidence type="ECO:0000256" key="3">
    <source>
        <dbReference type="SAM" id="MobiDB-lite"/>
    </source>
</evidence>
<dbReference type="Proteomes" id="UP000324897">
    <property type="component" value="Unassembled WGS sequence"/>
</dbReference>
<dbReference type="InterPro" id="IPR011333">
    <property type="entry name" value="SKP1/BTB/POZ_sf"/>
</dbReference>
<dbReference type="Gramene" id="TVU42033">
    <property type="protein sequence ID" value="TVU42033"/>
    <property type="gene ID" value="EJB05_08415"/>
</dbReference>
<dbReference type="GO" id="GO:0016567">
    <property type="term" value="P:protein ubiquitination"/>
    <property type="evidence" value="ECO:0007669"/>
    <property type="project" value="InterPro"/>
</dbReference>
<dbReference type="PANTHER" id="PTHR26379:SF474">
    <property type="entry name" value="OS08G0228200 PROTEIN"/>
    <property type="match status" value="1"/>
</dbReference>
<comment type="similarity">
    <text evidence="2">Belongs to the Tdpoz family.</text>
</comment>
<dbReference type="InterPro" id="IPR045005">
    <property type="entry name" value="BPM1-6"/>
</dbReference>
<dbReference type="EMBL" id="RWGY01000005">
    <property type="protein sequence ID" value="TVU42033.1"/>
    <property type="molecule type" value="Genomic_DNA"/>
</dbReference>
<organism evidence="5 6">
    <name type="scientific">Eragrostis curvula</name>
    <name type="common">weeping love grass</name>
    <dbReference type="NCBI Taxonomy" id="38414"/>
    <lineage>
        <taxon>Eukaryota</taxon>
        <taxon>Viridiplantae</taxon>
        <taxon>Streptophyta</taxon>
        <taxon>Embryophyta</taxon>
        <taxon>Tracheophyta</taxon>
        <taxon>Spermatophyta</taxon>
        <taxon>Magnoliopsida</taxon>
        <taxon>Liliopsida</taxon>
        <taxon>Poales</taxon>
        <taxon>Poaceae</taxon>
        <taxon>PACMAD clade</taxon>
        <taxon>Chloridoideae</taxon>
        <taxon>Eragrostideae</taxon>
        <taxon>Eragrostidinae</taxon>
        <taxon>Eragrostis</taxon>
    </lineage>
</organism>
<dbReference type="SMART" id="SM00225">
    <property type="entry name" value="BTB"/>
    <property type="match status" value="1"/>
</dbReference>
<feature type="domain" description="BTB" evidence="4">
    <location>
        <begin position="39"/>
        <end position="107"/>
    </location>
</feature>
<evidence type="ECO:0000313" key="6">
    <source>
        <dbReference type="Proteomes" id="UP000324897"/>
    </source>
</evidence>
<feature type="non-terminal residue" evidence="5">
    <location>
        <position position="1"/>
    </location>
</feature>